<dbReference type="EMBL" id="LK023326">
    <property type="protein sequence ID" value="CDS08668.1"/>
    <property type="molecule type" value="Genomic_DNA"/>
</dbReference>
<name>A0A077WNH9_9FUNG</name>
<protein>
    <submittedName>
        <fullName evidence="2">Uncharacterized protein</fullName>
    </submittedName>
</protein>
<feature type="compositionally biased region" description="Polar residues" evidence="1">
    <location>
        <begin position="57"/>
        <end position="70"/>
    </location>
</feature>
<sequence>MHSVLHEPRSNTQRQCFHLISVISYHVNQGNGSFSFTRSINHATNMSLGKMTDEESTSSSQVTDAQSSRS</sequence>
<feature type="region of interest" description="Disordered" evidence="1">
    <location>
        <begin position="47"/>
        <end position="70"/>
    </location>
</feature>
<evidence type="ECO:0000313" key="2">
    <source>
        <dbReference type="EMBL" id="CDS08668.1"/>
    </source>
</evidence>
<reference evidence="2" key="1">
    <citation type="journal article" date="2014" name="Genome Announc.">
        <title>De novo whole-genome sequence and genome annotation of Lichtheimia ramosa.</title>
        <authorList>
            <person name="Linde J."/>
            <person name="Schwartze V."/>
            <person name="Binder U."/>
            <person name="Lass-Florl C."/>
            <person name="Voigt K."/>
            <person name="Horn F."/>
        </authorList>
    </citation>
    <scope>NUCLEOTIDE SEQUENCE</scope>
    <source>
        <strain evidence="2">JMRC FSU:6197</strain>
    </source>
</reference>
<evidence type="ECO:0000256" key="1">
    <source>
        <dbReference type="SAM" id="MobiDB-lite"/>
    </source>
</evidence>
<gene>
    <name evidence="2" type="ORF">LRAMOSA10029</name>
</gene>
<dbReference type="AlphaFoldDB" id="A0A077WNH9"/>
<organism evidence="2">
    <name type="scientific">Lichtheimia ramosa</name>
    <dbReference type="NCBI Taxonomy" id="688394"/>
    <lineage>
        <taxon>Eukaryota</taxon>
        <taxon>Fungi</taxon>
        <taxon>Fungi incertae sedis</taxon>
        <taxon>Mucoromycota</taxon>
        <taxon>Mucoromycotina</taxon>
        <taxon>Mucoromycetes</taxon>
        <taxon>Mucorales</taxon>
        <taxon>Lichtheimiaceae</taxon>
        <taxon>Lichtheimia</taxon>
    </lineage>
</organism>
<accession>A0A077WNH9</accession>
<proteinExistence type="predicted"/>